<sequence>MSDEQGKNNKKEDKKFSVTYPYCLGFSKINLG</sequence>
<reference evidence="1 2" key="1">
    <citation type="submission" date="2016-11" db="EMBL/GenBank/DDBJ databases">
        <authorList>
            <person name="Manzoor S."/>
        </authorList>
    </citation>
    <scope>NUCLEOTIDE SEQUENCE [LARGE SCALE GENOMIC DNA]</scope>
    <source>
        <strain evidence="1">Clostridium ultunense strain Esp</strain>
    </source>
</reference>
<organism evidence="1 2">
    <name type="scientific">[Clostridium] ultunense Esp</name>
    <dbReference type="NCBI Taxonomy" id="1288971"/>
    <lineage>
        <taxon>Bacteria</taxon>
        <taxon>Bacillati</taxon>
        <taxon>Bacillota</taxon>
        <taxon>Tissierellia</taxon>
        <taxon>Tissierellales</taxon>
        <taxon>Tepidimicrobiaceae</taxon>
        <taxon>Schnuerera</taxon>
    </lineage>
</organism>
<keyword evidence="2" id="KW-1185">Reference proteome</keyword>
<name>A0A1M4PSY5_9FIRM</name>
<protein>
    <submittedName>
        <fullName evidence="1">Uncharacterized protein</fullName>
    </submittedName>
</protein>
<accession>A0A1M4PSY5</accession>
<dbReference type="AlphaFoldDB" id="A0A1M4PSY5"/>
<proteinExistence type="predicted"/>
<dbReference type="Proteomes" id="UP000245423">
    <property type="component" value="Chromosome 1"/>
</dbReference>
<evidence type="ECO:0000313" key="1">
    <source>
        <dbReference type="EMBL" id="SHD78689.1"/>
    </source>
</evidence>
<evidence type="ECO:0000313" key="2">
    <source>
        <dbReference type="Proteomes" id="UP000245423"/>
    </source>
</evidence>
<gene>
    <name evidence="1" type="ORF">CUESP1_3368</name>
</gene>
<dbReference type="EMBL" id="LT669839">
    <property type="protein sequence ID" value="SHD78689.1"/>
    <property type="molecule type" value="Genomic_DNA"/>
</dbReference>